<feature type="region of interest" description="Disordered" evidence="1">
    <location>
        <begin position="25"/>
        <end position="67"/>
    </location>
</feature>
<dbReference type="PROSITE" id="PS51257">
    <property type="entry name" value="PROKAR_LIPOPROTEIN"/>
    <property type="match status" value="1"/>
</dbReference>
<dbReference type="Proteomes" id="UP001370348">
    <property type="component" value="Chromosome"/>
</dbReference>
<gene>
    <name evidence="3" type="ORF">LZC94_12795</name>
</gene>
<dbReference type="SUPFAM" id="SSF50974">
    <property type="entry name" value="Nitrous oxide reductase, N-terminal domain"/>
    <property type="match status" value="1"/>
</dbReference>
<accession>A0ABZ2M522</accession>
<evidence type="ECO:0000256" key="1">
    <source>
        <dbReference type="SAM" id="MobiDB-lite"/>
    </source>
</evidence>
<feature type="compositionally biased region" description="Low complexity" evidence="1">
    <location>
        <begin position="44"/>
        <end position="60"/>
    </location>
</feature>
<dbReference type="Gene3D" id="2.130.10.10">
    <property type="entry name" value="YVTN repeat-like/Quinoprotein amine dehydrogenase"/>
    <property type="match status" value="1"/>
</dbReference>
<keyword evidence="4" id="KW-1185">Reference proteome</keyword>
<name>A0ABZ2M522_9BACT</name>
<protein>
    <submittedName>
        <fullName evidence="3">Uncharacterized protein</fullName>
    </submittedName>
</protein>
<keyword evidence="2" id="KW-0732">Signal</keyword>
<dbReference type="EMBL" id="CP089984">
    <property type="protein sequence ID" value="WXB18125.1"/>
    <property type="molecule type" value="Genomic_DNA"/>
</dbReference>
<dbReference type="InterPro" id="IPR011045">
    <property type="entry name" value="N2O_reductase_N"/>
</dbReference>
<feature type="chain" id="PRO_5046174496" evidence="2">
    <location>
        <begin position="23"/>
        <end position="455"/>
    </location>
</feature>
<proteinExistence type="predicted"/>
<evidence type="ECO:0000313" key="3">
    <source>
        <dbReference type="EMBL" id="WXB18125.1"/>
    </source>
</evidence>
<reference evidence="3 4" key="1">
    <citation type="submission" date="2021-12" db="EMBL/GenBank/DDBJ databases">
        <title>Discovery of the Pendulisporaceae a myxobacterial family with distinct sporulation behavior and unique specialized metabolism.</title>
        <authorList>
            <person name="Garcia R."/>
            <person name="Popoff A."/>
            <person name="Bader C.D."/>
            <person name="Loehr J."/>
            <person name="Walesch S."/>
            <person name="Walt C."/>
            <person name="Boldt J."/>
            <person name="Bunk B."/>
            <person name="Haeckl F.J.F.P.J."/>
            <person name="Gunesch A.P."/>
            <person name="Birkelbach J."/>
            <person name="Nuebel U."/>
            <person name="Pietschmann T."/>
            <person name="Bach T."/>
            <person name="Mueller R."/>
        </authorList>
    </citation>
    <scope>NUCLEOTIDE SEQUENCE [LARGE SCALE GENOMIC DNA]</scope>
    <source>
        <strain evidence="3 4">MSr11954</strain>
    </source>
</reference>
<sequence>MRRISILGSAILSSALTLVPFAVTSCSDDGKPNPPRGDAGGDGATKADSAATGDSATTADSGHDAGPGCAFPAGNDAGRAGHALFVGSDFVTSELSVVSLESKTVAGRLPIDNGDSVAAASGGFGFVLERGLGRVKVLDPAQPWTVRSTVDINDTPDAGAYVSNPHALVVTTCTKAYVARYASNGVTILDAASGTVIGNVDLSPFLHPDDKDGTPPPGKPQLRLVDVTDALYDAAAKRAYFLLQRIDQFDYDPTYNLGRCKAWPAQLVAVDVTNDTLVDLNGDLPGKALDLLGDNPQSLTADVVSGRILIPSTGCYIPPTGGDPVQRRGRGIEAVSIAAKATAWLYHASDSSRLDGMVWADATHAFVRQDGQWSAWNPTQTTLGGVVSNFPIAPFSDGAGHILGLSDKHADGGPASAISVVSWDVATSQISTIVERPFQGVEPDLFYGVTSAHLR</sequence>
<feature type="signal peptide" evidence="2">
    <location>
        <begin position="1"/>
        <end position="22"/>
    </location>
</feature>
<organism evidence="3 4">
    <name type="scientific">Pendulispora albinea</name>
    <dbReference type="NCBI Taxonomy" id="2741071"/>
    <lineage>
        <taxon>Bacteria</taxon>
        <taxon>Pseudomonadati</taxon>
        <taxon>Myxococcota</taxon>
        <taxon>Myxococcia</taxon>
        <taxon>Myxococcales</taxon>
        <taxon>Sorangiineae</taxon>
        <taxon>Pendulisporaceae</taxon>
        <taxon>Pendulispora</taxon>
    </lineage>
</organism>
<dbReference type="RefSeq" id="WP_394827766.1">
    <property type="nucleotide sequence ID" value="NZ_CP089984.1"/>
</dbReference>
<dbReference type="InterPro" id="IPR015943">
    <property type="entry name" value="WD40/YVTN_repeat-like_dom_sf"/>
</dbReference>
<evidence type="ECO:0000256" key="2">
    <source>
        <dbReference type="SAM" id="SignalP"/>
    </source>
</evidence>
<evidence type="ECO:0000313" key="4">
    <source>
        <dbReference type="Proteomes" id="UP001370348"/>
    </source>
</evidence>